<keyword evidence="1" id="KW-0472">Membrane</keyword>
<dbReference type="Proteomes" id="UP000002408">
    <property type="component" value="Chromosome"/>
</dbReference>
<evidence type="ECO:0000313" key="2">
    <source>
        <dbReference type="EMBL" id="ABS54673.1"/>
    </source>
</evidence>
<accession>A7I4L2</accession>
<dbReference type="eggNOG" id="arCOG12675">
    <property type="taxonomic scope" value="Archaea"/>
</dbReference>
<dbReference type="RefSeq" id="WP_011991161.1">
    <property type="nucleotide sequence ID" value="NC_009712.1"/>
</dbReference>
<keyword evidence="3" id="KW-1185">Reference proteome</keyword>
<feature type="transmembrane region" description="Helical" evidence="1">
    <location>
        <begin position="161"/>
        <end position="180"/>
    </location>
</feature>
<dbReference type="AlphaFoldDB" id="A7I4L2"/>
<dbReference type="EMBL" id="CP000780">
    <property type="protein sequence ID" value="ABS54673.1"/>
    <property type="molecule type" value="Genomic_DNA"/>
</dbReference>
<feature type="transmembrane region" description="Helical" evidence="1">
    <location>
        <begin position="136"/>
        <end position="155"/>
    </location>
</feature>
<dbReference type="GeneID" id="5410507"/>
<keyword evidence="1" id="KW-0812">Transmembrane</keyword>
<reference evidence="3" key="1">
    <citation type="journal article" date="2015" name="Microbiology">
        <title>Genome of Methanoregula boonei 6A8 reveals adaptations to oligotrophic peatland environments.</title>
        <authorList>
            <person name="Braeuer S."/>
            <person name="Cadillo-Quiroz H."/>
            <person name="Kyrpides N."/>
            <person name="Woyke T."/>
            <person name="Goodwin L."/>
            <person name="Detter C."/>
            <person name="Podell S."/>
            <person name="Yavitt J.B."/>
            <person name="Zinder S.H."/>
        </authorList>
    </citation>
    <scope>NUCLEOTIDE SEQUENCE [LARGE SCALE GENOMIC DNA]</scope>
    <source>
        <strain evidence="3">DSM 21154 / JCM 14090 / 6A8</strain>
    </source>
</reference>
<name>A7I4L2_METB6</name>
<dbReference type="HOGENOM" id="CLU_1451406_0_0_2"/>
<gene>
    <name evidence="2" type="ordered locus">Mboo_0149</name>
</gene>
<evidence type="ECO:0000256" key="1">
    <source>
        <dbReference type="SAM" id="Phobius"/>
    </source>
</evidence>
<organism evidence="2 3">
    <name type="scientific">Methanoregula boonei (strain DSM 21154 / JCM 14090 / 6A8)</name>
    <dbReference type="NCBI Taxonomy" id="456442"/>
    <lineage>
        <taxon>Archaea</taxon>
        <taxon>Methanobacteriati</taxon>
        <taxon>Methanobacteriota</taxon>
        <taxon>Stenosarchaea group</taxon>
        <taxon>Methanomicrobia</taxon>
        <taxon>Methanomicrobiales</taxon>
        <taxon>Methanoregulaceae</taxon>
        <taxon>Methanoregula</taxon>
    </lineage>
</organism>
<proteinExistence type="predicted"/>
<sequence>MTLRVISSAEIDAQNKLIAALNADTELRSLATPVTQTTDSDKKDDLMNALLKYIPVTIVVGYTFLDSVFRAVTPVPETVWMASFVALLILAFILTYQITAGSEIPIAAMLEGKESVKKAIADWQAIIRNQRIKQSVIAVIAFAGYVMCLGGPFTSLSWWQAYYGSVALVFATVLIAIIAAKDLLAS</sequence>
<feature type="transmembrane region" description="Helical" evidence="1">
    <location>
        <begin position="78"/>
        <end position="96"/>
    </location>
</feature>
<dbReference type="KEGG" id="mbn:Mboo_0149"/>
<evidence type="ECO:0000313" key="3">
    <source>
        <dbReference type="Proteomes" id="UP000002408"/>
    </source>
</evidence>
<protein>
    <submittedName>
        <fullName evidence="2">Uncharacterized protein</fullName>
    </submittedName>
</protein>
<keyword evidence="1" id="KW-1133">Transmembrane helix</keyword>
<feature type="transmembrane region" description="Helical" evidence="1">
    <location>
        <begin position="50"/>
        <end position="72"/>
    </location>
</feature>